<dbReference type="InterPro" id="IPR050628">
    <property type="entry name" value="SNF2_RAD54_helicase_TF"/>
</dbReference>
<keyword evidence="4" id="KW-0175">Coiled coil</keyword>
<dbReference type="PANTHER" id="PTHR45626:SF51">
    <property type="entry name" value="SNF2-RELATED DOMAIN-CONTAINING PROTEIN"/>
    <property type="match status" value="1"/>
</dbReference>
<dbReference type="PROSITE" id="PS51194">
    <property type="entry name" value="HELICASE_CTER"/>
    <property type="match status" value="1"/>
</dbReference>
<evidence type="ECO:0000256" key="5">
    <source>
        <dbReference type="SAM" id="MobiDB-lite"/>
    </source>
</evidence>
<feature type="region of interest" description="Disordered" evidence="5">
    <location>
        <begin position="931"/>
        <end position="963"/>
    </location>
</feature>
<keyword evidence="1" id="KW-0547">Nucleotide-binding</keyword>
<dbReference type="InterPro" id="IPR001650">
    <property type="entry name" value="Helicase_C-like"/>
</dbReference>
<dbReference type="VEuPathDB" id="FungiDB:CC1G_10583"/>
<feature type="coiled-coil region" evidence="4">
    <location>
        <begin position="967"/>
        <end position="994"/>
    </location>
</feature>
<dbReference type="Proteomes" id="UP000001861">
    <property type="component" value="Unassembled WGS sequence"/>
</dbReference>
<dbReference type="SMART" id="SM00487">
    <property type="entry name" value="DEXDc"/>
    <property type="match status" value="1"/>
</dbReference>
<dbReference type="Gene3D" id="3.40.50.300">
    <property type="entry name" value="P-loop containing nucleotide triphosphate hydrolases"/>
    <property type="match status" value="1"/>
</dbReference>
<dbReference type="Pfam" id="PF00176">
    <property type="entry name" value="SNF2-rel_dom"/>
    <property type="match status" value="1"/>
</dbReference>
<feature type="region of interest" description="Disordered" evidence="5">
    <location>
        <begin position="997"/>
        <end position="1017"/>
    </location>
</feature>
<feature type="region of interest" description="Disordered" evidence="5">
    <location>
        <begin position="1250"/>
        <end position="1280"/>
    </location>
</feature>
<dbReference type="Pfam" id="PF00271">
    <property type="entry name" value="Helicase_C"/>
    <property type="match status" value="1"/>
</dbReference>
<keyword evidence="3" id="KW-0067">ATP-binding</keyword>
<dbReference type="GO" id="GO:0008094">
    <property type="term" value="F:ATP-dependent activity, acting on DNA"/>
    <property type="evidence" value="ECO:0007669"/>
    <property type="project" value="TreeGrafter"/>
</dbReference>
<dbReference type="InterPro" id="IPR000330">
    <property type="entry name" value="SNF2_N"/>
</dbReference>
<dbReference type="SUPFAM" id="SSF52540">
    <property type="entry name" value="P-loop containing nucleoside triphosphate hydrolases"/>
    <property type="match status" value="2"/>
</dbReference>
<evidence type="ECO:0000259" key="6">
    <source>
        <dbReference type="PROSITE" id="PS51194"/>
    </source>
</evidence>
<dbReference type="GO" id="GO:0016787">
    <property type="term" value="F:hydrolase activity"/>
    <property type="evidence" value="ECO:0007669"/>
    <property type="project" value="UniProtKB-KW"/>
</dbReference>
<sequence length="1280" mass="143153">MACQACCVNCRSGPGPSESPSQVQDPFQLDNLLKAGTISVQLGDDVRPEVYCEHKHAGDGWHPYKGTSPFLPLTNLVDVKVCQDLEFLVKHQFVDATYNVVGDQKLVIRVYLIPYDLAGTRGVLRNRKEGVMVPGRRFMRNLIPKLVADWDGEGKVVEGNVFPNSKDSRTLAEIYSGLSSPDPTPVPGYGEISSRLLDHDDNLEGLGLRSKLYRYQRQSVAALLQRELDQRSVKSPVYVPLTDLGGRSFYFQPGTMEILLEKQMVLPCRGGILCEELGTGKTVMIIGLILATLRQLPQPEESLLDDRPILTPLSFRTFPSTECVRARGRFGSKDPPIGDRVPSLVELLLHRSRTAPVDAICNYNTLAERRQAEKAEELEERLENLPLDQLRKATVPFYFHYDGDPLDLARSRRRKNDAAPKRMYLSAATLVVVPANLLSQWDREISKHVEAPIRVLILRTTTPVPSVRELASDYDIILMTYPRFTAESAKKAISKLHSWKLCECPEIPGSRVPDCKCQVQDVSPFLQIRWKRLVIDEGHVSASLTTNLTPFAKLLSVERRWVVTGTPTTNLLGLGLGKRTIEELPSMDPSEDESIPMDVDTHDTFVSGNFSTFDINANLAAGRKIDYLPSTEPESPASSRSNDSSPGPCDTAVGRVWKTYDREDLRKLGNMITHFIAVPQFASDHKLMSTHVTDALMDPLGPRPGAITVLSQIMNMTMIRHRVEDVEDDVILPPLTHESVLLELDPLAVISYNNLQAAIAINAVDSERKDQDYLFHPSNTDHLQTTVKNMSQLMFWHVDDELFNVEQLYVDGPKHIRNALDRGASTEDLRLLNDALKHVAIAANNPLWKAVQRHEDVVYRVHSMPLAVYDAWRRTPGSQDPADPTFVGFLHADRLIGLYDWLVRRPLSSEQDLVTRGQHVSVRDAALRKAFMESQQKKSGKGKKRDSSTLLEQPPVHSQTADNALRKASAKETLKEMQTELDASMALIEGAAEEDADHSDGLALSPAKAEAPGEGGSRLSRLAEKSCLYPVKIGASTSSKLNYIINEVRQHAANEKFLIFSDSELTLAHVAEALELIHVRFLRFTTQVSPQIREQLVLTFETSEKYRVFLMELKHGARGLNLVSASRVIFCEPVWQADVESQAIKRVHRIGQTRPITVKTLAIKGTHEENMVARRHALHNTHDKLPKLIEEAGMRDFIANPRFIETSPQTVPFTPFPLIDLPRSETSTKLTFKLPARQLTPSTKRVWVSDPIIDTGDGTQPLEAPAPPTTPPKKRIRFAD</sequence>
<keyword evidence="2" id="KW-0378">Hydrolase</keyword>
<dbReference type="STRING" id="240176.A8NDZ7"/>
<reference evidence="7 8" key="1">
    <citation type="journal article" date="2010" name="Proc. Natl. Acad. Sci. U.S.A.">
        <title>Insights into evolution of multicellular fungi from the assembled chromosomes of the mushroom Coprinopsis cinerea (Coprinus cinereus).</title>
        <authorList>
            <person name="Stajich J.E."/>
            <person name="Wilke S.K."/>
            <person name="Ahren D."/>
            <person name="Au C.H."/>
            <person name="Birren B.W."/>
            <person name="Borodovsky M."/>
            <person name="Burns C."/>
            <person name="Canback B."/>
            <person name="Casselton L.A."/>
            <person name="Cheng C.K."/>
            <person name="Deng J."/>
            <person name="Dietrich F.S."/>
            <person name="Fargo D.C."/>
            <person name="Farman M.L."/>
            <person name="Gathman A.C."/>
            <person name="Goldberg J."/>
            <person name="Guigo R."/>
            <person name="Hoegger P.J."/>
            <person name="Hooker J.B."/>
            <person name="Huggins A."/>
            <person name="James T.Y."/>
            <person name="Kamada T."/>
            <person name="Kilaru S."/>
            <person name="Kodira C."/>
            <person name="Kues U."/>
            <person name="Kupfer D."/>
            <person name="Kwan H.S."/>
            <person name="Lomsadze A."/>
            <person name="Li W."/>
            <person name="Lilly W.W."/>
            <person name="Ma L.J."/>
            <person name="Mackey A.J."/>
            <person name="Manning G."/>
            <person name="Martin F."/>
            <person name="Muraguchi H."/>
            <person name="Natvig D.O."/>
            <person name="Palmerini H."/>
            <person name="Ramesh M.A."/>
            <person name="Rehmeyer C.J."/>
            <person name="Roe B.A."/>
            <person name="Shenoy N."/>
            <person name="Stanke M."/>
            <person name="Ter-Hovhannisyan V."/>
            <person name="Tunlid A."/>
            <person name="Velagapudi R."/>
            <person name="Vision T.J."/>
            <person name="Zeng Q."/>
            <person name="Zolan M.E."/>
            <person name="Pukkila P.J."/>
        </authorList>
    </citation>
    <scope>NUCLEOTIDE SEQUENCE [LARGE SCALE GENOMIC DNA]</scope>
    <source>
        <strain evidence="8">Okayama-7 / 130 / ATCC MYA-4618 / FGSC 9003</strain>
    </source>
</reference>
<evidence type="ECO:0000256" key="2">
    <source>
        <dbReference type="ARBA" id="ARBA00022801"/>
    </source>
</evidence>
<dbReference type="RefSeq" id="XP_001832907.1">
    <property type="nucleotide sequence ID" value="XM_001832855.1"/>
</dbReference>
<dbReference type="Gene3D" id="3.40.50.10810">
    <property type="entry name" value="Tandem AAA-ATPase domain"/>
    <property type="match status" value="1"/>
</dbReference>
<feature type="compositionally biased region" description="Polar residues" evidence="5">
    <location>
        <begin position="948"/>
        <end position="962"/>
    </location>
</feature>
<evidence type="ECO:0000256" key="3">
    <source>
        <dbReference type="ARBA" id="ARBA00022840"/>
    </source>
</evidence>
<keyword evidence="8" id="KW-1185">Reference proteome</keyword>
<evidence type="ECO:0000313" key="8">
    <source>
        <dbReference type="Proteomes" id="UP000001861"/>
    </source>
</evidence>
<protein>
    <recommendedName>
        <fullName evidence="6">Helicase C-terminal domain-containing protein</fullName>
    </recommendedName>
</protein>
<dbReference type="GO" id="GO:0006281">
    <property type="term" value="P:DNA repair"/>
    <property type="evidence" value="ECO:0007669"/>
    <property type="project" value="TreeGrafter"/>
</dbReference>
<gene>
    <name evidence="7" type="ORF">CC1G_10583</name>
</gene>
<dbReference type="PANTHER" id="PTHR45626">
    <property type="entry name" value="TRANSCRIPTION TERMINATION FACTOR 2-RELATED"/>
    <property type="match status" value="1"/>
</dbReference>
<comment type="caution">
    <text evidence="7">The sequence shown here is derived from an EMBL/GenBank/DDBJ whole genome shotgun (WGS) entry which is preliminary data.</text>
</comment>
<dbReference type="InterPro" id="IPR049730">
    <property type="entry name" value="SNF2/RAD54-like_C"/>
</dbReference>
<dbReference type="InterPro" id="IPR027417">
    <property type="entry name" value="P-loop_NTPase"/>
</dbReference>
<dbReference type="eggNOG" id="KOG1001">
    <property type="taxonomic scope" value="Eukaryota"/>
</dbReference>
<feature type="domain" description="Helicase C-terminal" evidence="6">
    <location>
        <begin position="1040"/>
        <end position="1193"/>
    </location>
</feature>
<name>A8NDZ7_COPC7</name>
<proteinExistence type="predicted"/>
<evidence type="ECO:0000256" key="4">
    <source>
        <dbReference type="SAM" id="Coils"/>
    </source>
</evidence>
<dbReference type="AlphaFoldDB" id="A8NDZ7"/>
<organism evidence="7 8">
    <name type="scientific">Coprinopsis cinerea (strain Okayama-7 / 130 / ATCC MYA-4618 / FGSC 9003)</name>
    <name type="common">Inky cap fungus</name>
    <name type="synonym">Hormographiella aspergillata</name>
    <dbReference type="NCBI Taxonomy" id="240176"/>
    <lineage>
        <taxon>Eukaryota</taxon>
        <taxon>Fungi</taxon>
        <taxon>Dikarya</taxon>
        <taxon>Basidiomycota</taxon>
        <taxon>Agaricomycotina</taxon>
        <taxon>Agaricomycetes</taxon>
        <taxon>Agaricomycetidae</taxon>
        <taxon>Agaricales</taxon>
        <taxon>Agaricineae</taxon>
        <taxon>Psathyrellaceae</taxon>
        <taxon>Coprinopsis</taxon>
    </lineage>
</organism>
<dbReference type="OMA" id="NLVDHWL"/>
<dbReference type="InParanoid" id="A8NDZ7"/>
<evidence type="ECO:0000313" key="7">
    <source>
        <dbReference type="EMBL" id="EAU88937.1"/>
    </source>
</evidence>
<dbReference type="GeneID" id="6009398"/>
<feature type="region of interest" description="Disordered" evidence="5">
    <location>
        <begin position="627"/>
        <end position="652"/>
    </location>
</feature>
<feature type="compositionally biased region" description="Low complexity" evidence="5">
    <location>
        <begin position="633"/>
        <end position="648"/>
    </location>
</feature>
<dbReference type="GO" id="GO:0005634">
    <property type="term" value="C:nucleus"/>
    <property type="evidence" value="ECO:0007669"/>
    <property type="project" value="TreeGrafter"/>
</dbReference>
<dbReference type="CDD" id="cd18793">
    <property type="entry name" value="SF2_C_SNF"/>
    <property type="match status" value="1"/>
</dbReference>
<dbReference type="InterPro" id="IPR014001">
    <property type="entry name" value="Helicase_ATP-bd"/>
</dbReference>
<dbReference type="EMBL" id="AACS02000002">
    <property type="protein sequence ID" value="EAU88937.1"/>
    <property type="molecule type" value="Genomic_DNA"/>
</dbReference>
<evidence type="ECO:0000256" key="1">
    <source>
        <dbReference type="ARBA" id="ARBA00022741"/>
    </source>
</evidence>
<dbReference type="SMART" id="SM00490">
    <property type="entry name" value="HELICc"/>
    <property type="match status" value="1"/>
</dbReference>
<dbReference type="OrthoDB" id="2801544at2759"/>
<dbReference type="InterPro" id="IPR038718">
    <property type="entry name" value="SNF2-like_sf"/>
</dbReference>
<dbReference type="GO" id="GO:0005524">
    <property type="term" value="F:ATP binding"/>
    <property type="evidence" value="ECO:0007669"/>
    <property type="project" value="UniProtKB-KW"/>
</dbReference>
<dbReference type="KEGG" id="cci:CC1G_10583"/>
<accession>A8NDZ7</accession>